<evidence type="ECO:0008006" key="4">
    <source>
        <dbReference type="Google" id="ProtNLM"/>
    </source>
</evidence>
<dbReference type="RefSeq" id="WP_124872273.1">
    <property type="nucleotide sequence ID" value="NZ_CP034183.1"/>
</dbReference>
<evidence type="ECO:0000313" key="3">
    <source>
        <dbReference type="Proteomes" id="UP000276417"/>
    </source>
</evidence>
<sequence length="368" mass="37783">MNDQNQGGQNAASAGNSDAFKLQVQALVVQGKLTPEEAADLLGEGVETFLSTPQPEAPTTVELNKPAAEAQPASESAPATEPTQRSGFGGSIPNIPGLSAAAPMIGKLVSKLVKEVAPHAEGDTPDDLRLEIAGYSLIVSRDETLSAPTLSGDTDGLTLSSSHKGWKLNQQHGLRFGNRRVTLSVPFAPRHVRAELAGGQLVLPDVLGELQVEVAGGNVRVGNVGHLKAEVNGGNLTAGEVGGNLHLEINGGNGKIGRSQTLIAEVNGGMLNWSGLLKEGQHRLEVNGGGANLNLEVGSSVQLSAEVTVGQLVSSFSDQVFPIQKRGGMLNATYTGTLGSGAAGLSCQVSAGQVQLNVQEIEGGVTHA</sequence>
<feature type="region of interest" description="Disordered" evidence="1">
    <location>
        <begin position="44"/>
        <end position="92"/>
    </location>
</feature>
<feature type="compositionally biased region" description="Low complexity" evidence="1">
    <location>
        <begin position="66"/>
        <end position="83"/>
    </location>
</feature>
<dbReference type="EMBL" id="CP034183">
    <property type="protein sequence ID" value="AZI43536.1"/>
    <property type="molecule type" value="Genomic_DNA"/>
</dbReference>
<dbReference type="KEGG" id="dph:EHF33_12910"/>
<dbReference type="AlphaFoldDB" id="A0A3G8YQQ5"/>
<reference evidence="2 3" key="1">
    <citation type="submission" date="2018-11" db="EMBL/GenBank/DDBJ databases">
        <title>Deinococcus shelandsis sp. nov., isolated from South Shetland Islands soil of Antarctica.</title>
        <authorList>
            <person name="Tian J."/>
        </authorList>
    </citation>
    <scope>NUCLEOTIDE SEQUENCE [LARGE SCALE GENOMIC DNA]</scope>
    <source>
        <strain evidence="2 3">S14-83T</strain>
    </source>
</reference>
<keyword evidence="3" id="KW-1185">Reference proteome</keyword>
<name>A0A3G8YQQ5_9DEIO</name>
<protein>
    <recommendedName>
        <fullName evidence="4">Adhesin domain-containing protein</fullName>
    </recommendedName>
</protein>
<gene>
    <name evidence="2" type="ORF">EHF33_12910</name>
</gene>
<organism evidence="2 3">
    <name type="scientific">Deinococcus psychrotolerans</name>
    <dbReference type="NCBI Taxonomy" id="2489213"/>
    <lineage>
        <taxon>Bacteria</taxon>
        <taxon>Thermotogati</taxon>
        <taxon>Deinococcota</taxon>
        <taxon>Deinococci</taxon>
        <taxon>Deinococcales</taxon>
        <taxon>Deinococcaceae</taxon>
        <taxon>Deinococcus</taxon>
    </lineage>
</organism>
<proteinExistence type="predicted"/>
<dbReference type="Proteomes" id="UP000276417">
    <property type="component" value="Chromosome 1"/>
</dbReference>
<evidence type="ECO:0000313" key="2">
    <source>
        <dbReference type="EMBL" id="AZI43536.1"/>
    </source>
</evidence>
<evidence type="ECO:0000256" key="1">
    <source>
        <dbReference type="SAM" id="MobiDB-lite"/>
    </source>
</evidence>
<accession>A0A3G8YQQ5</accession>
<dbReference type="OrthoDB" id="61921at2"/>